<gene>
    <name evidence="2" type="ORF">GCM10009007_03330</name>
</gene>
<sequence>MDKTIFSPYAAAAGWRALGFNFSIQNMPMTEMLKQPLVINALTAPINDAIKAWRILDDDGYAIERKFGYQHLFHDAVLLAKINGNALVIPVTTKDMASKITGGVNGFQVVQGKRNDDGVFSIKTKNGDEKLIHPDNVFEVFSLSGFRTQSLRDLNIISGSEVDLITEAYTVYKKGLDEIFYILKRAIVDTRGIKDLADQMDAAVTDEQKIDLVMKLKAVHQATNGTDNHTGVVYDLDLEKVERLSIASALDGIVKAFNELKNNFVASTRIPEVKIFGSQVGGIGNNDASTLSIYFDMVEQLMQTTLYDMLQWMDAMAGFDAPKIVFGSVRPQSESEKIGIEKTQAEIDKIYFDMLDTAVQDGILKRIESRYGSLDGSQSTDTTSTD</sequence>
<dbReference type="Pfam" id="PF06381">
    <property type="entry name" value="Phage_portal_3"/>
    <property type="match status" value="1"/>
</dbReference>
<evidence type="ECO:0000313" key="2">
    <source>
        <dbReference type="EMBL" id="GHA66203.1"/>
    </source>
</evidence>
<dbReference type="AlphaFoldDB" id="A0A8J3G069"/>
<dbReference type="EMBL" id="BMZG01000002">
    <property type="protein sequence ID" value="GHA66203.1"/>
    <property type="molecule type" value="Genomic_DNA"/>
</dbReference>
<accession>A0A8J3G069</accession>
<evidence type="ECO:0000259" key="1">
    <source>
        <dbReference type="Pfam" id="PF06381"/>
    </source>
</evidence>
<proteinExistence type="predicted"/>
<dbReference type="RefSeq" id="WP_189490717.1">
    <property type="nucleotide sequence ID" value="NZ_BMZG01000002.1"/>
</dbReference>
<dbReference type="Proteomes" id="UP000614287">
    <property type="component" value="Unassembled WGS sequence"/>
</dbReference>
<reference evidence="2" key="1">
    <citation type="journal article" date="2014" name="Int. J. Syst. Evol. Microbiol.">
        <title>Complete genome sequence of Corynebacterium casei LMG S-19264T (=DSM 44701T), isolated from a smear-ripened cheese.</title>
        <authorList>
            <consortium name="US DOE Joint Genome Institute (JGI-PGF)"/>
            <person name="Walter F."/>
            <person name="Albersmeier A."/>
            <person name="Kalinowski J."/>
            <person name="Ruckert C."/>
        </authorList>
    </citation>
    <scope>NUCLEOTIDE SEQUENCE</scope>
    <source>
        <strain evidence="2">KCTC 32501</strain>
    </source>
</reference>
<feature type="domain" description="Anti-CBASS protein Acb1-like N-terminal" evidence="1">
    <location>
        <begin position="36"/>
        <end position="349"/>
    </location>
</feature>
<evidence type="ECO:0000313" key="3">
    <source>
        <dbReference type="Proteomes" id="UP000614287"/>
    </source>
</evidence>
<keyword evidence="3" id="KW-1185">Reference proteome</keyword>
<organism evidence="2 3">
    <name type="scientific">Formosimonas limnophila</name>
    <dbReference type="NCBI Taxonomy" id="1384487"/>
    <lineage>
        <taxon>Bacteria</taxon>
        <taxon>Pseudomonadati</taxon>
        <taxon>Pseudomonadota</taxon>
        <taxon>Betaproteobacteria</taxon>
        <taxon>Burkholderiales</taxon>
        <taxon>Burkholderiaceae</taxon>
        <taxon>Formosimonas</taxon>
    </lineage>
</organism>
<comment type="caution">
    <text evidence="2">The sequence shown here is derived from an EMBL/GenBank/DDBJ whole genome shotgun (WGS) entry which is preliminary data.</text>
</comment>
<dbReference type="InterPro" id="IPR024459">
    <property type="entry name" value="Acb1-like_N"/>
</dbReference>
<protein>
    <recommendedName>
        <fullName evidence="1">Anti-CBASS protein Acb1-like N-terminal domain-containing protein</fullName>
    </recommendedName>
</protein>
<reference evidence="2" key="2">
    <citation type="submission" date="2020-09" db="EMBL/GenBank/DDBJ databases">
        <authorList>
            <person name="Sun Q."/>
            <person name="Kim S."/>
        </authorList>
    </citation>
    <scope>NUCLEOTIDE SEQUENCE</scope>
    <source>
        <strain evidence="2">KCTC 32501</strain>
    </source>
</reference>
<name>A0A8J3G069_9BURK</name>